<evidence type="ECO:0000256" key="4">
    <source>
        <dbReference type="ARBA" id="ARBA00023128"/>
    </source>
</evidence>
<evidence type="ECO:0000256" key="2">
    <source>
        <dbReference type="ARBA" id="ARBA00009554"/>
    </source>
</evidence>
<dbReference type="EMBL" id="LN736364">
    <property type="protein sequence ID" value="CEP62300.1"/>
    <property type="molecule type" value="Genomic_DNA"/>
</dbReference>
<dbReference type="Pfam" id="PF10356">
    <property type="entry name" value="RRG7"/>
    <property type="match status" value="1"/>
</dbReference>
<accession>A0A0C7N2S9</accession>
<dbReference type="GeneID" id="34685762"/>
<evidence type="ECO:0000256" key="3">
    <source>
        <dbReference type="ARBA" id="ARBA00014638"/>
    </source>
</evidence>
<dbReference type="GO" id="GO:0005739">
    <property type="term" value="C:mitochondrion"/>
    <property type="evidence" value="ECO:0007669"/>
    <property type="project" value="UniProtKB-SubCell"/>
</dbReference>
<evidence type="ECO:0000256" key="1">
    <source>
        <dbReference type="ARBA" id="ARBA00004173"/>
    </source>
</evidence>
<keyword evidence="4" id="KW-0496">Mitochondrion</keyword>
<keyword evidence="6" id="KW-1185">Reference proteome</keyword>
<dbReference type="AlphaFoldDB" id="A0A0C7N2S9"/>
<name>A0A0C7N2S9_9SACH</name>
<dbReference type="PANTHER" id="PTHR28133">
    <property type="entry name" value="REQUIRED FOR RESPIRATORY GROWTH PROTEIN 7, MITOCHONDRIAL"/>
    <property type="match status" value="1"/>
</dbReference>
<evidence type="ECO:0000313" key="5">
    <source>
        <dbReference type="EMBL" id="CEP62300.1"/>
    </source>
</evidence>
<sequence>MFRPCTWSQRVWTRSNHNSAIRKFLKENEAIAGSTVYQGSLYEHTVARELAEKLSMKQLEICGGSYDAGIDIRGTWPLDRIYNANKDKSSSVLVAKKVSVCGAQFKPIIHRLGTPNKPFKPLNVLVQCKAFSSAKITGKEVRETMGAFSSAVPGNKRNQYMLVLASPNFLTRDGLNVMNGLAIPLIYTRVEMLKPHQGWYDVENSGKLQNYYENAYAAGLLEGCGVSHWLKFRQYNRAT</sequence>
<organism evidence="5 6">
    <name type="scientific">Lachancea lanzarotensis</name>
    <dbReference type="NCBI Taxonomy" id="1245769"/>
    <lineage>
        <taxon>Eukaryota</taxon>
        <taxon>Fungi</taxon>
        <taxon>Dikarya</taxon>
        <taxon>Ascomycota</taxon>
        <taxon>Saccharomycotina</taxon>
        <taxon>Saccharomycetes</taxon>
        <taxon>Saccharomycetales</taxon>
        <taxon>Saccharomycetaceae</taxon>
        <taxon>Lachancea</taxon>
    </lineage>
</organism>
<dbReference type="HOGENOM" id="CLU_085105_1_0_1"/>
<gene>
    <name evidence="5" type="ORF">LALA0_S05e02454g</name>
</gene>
<dbReference type="InterPro" id="IPR018828">
    <property type="entry name" value="RRG7"/>
</dbReference>
<comment type="subcellular location">
    <subcellularLocation>
        <location evidence="1">Mitochondrion</location>
    </subcellularLocation>
</comment>
<comment type="similarity">
    <text evidence="2">Belongs to the RRG7 family.</text>
</comment>
<evidence type="ECO:0000313" key="6">
    <source>
        <dbReference type="Proteomes" id="UP000054304"/>
    </source>
</evidence>
<dbReference type="Proteomes" id="UP000054304">
    <property type="component" value="Unassembled WGS sequence"/>
</dbReference>
<dbReference type="OrthoDB" id="20734at2759"/>
<dbReference type="PANTHER" id="PTHR28133:SF1">
    <property type="entry name" value="REQUIRED FOR RESPIRATORY GROWTH PROTEIN 7, MITOCHONDRIAL"/>
    <property type="match status" value="1"/>
</dbReference>
<protein>
    <recommendedName>
        <fullName evidence="3">Required for respiratory growth protein 7, mitochondrial</fullName>
    </recommendedName>
</protein>
<proteinExistence type="inferred from homology"/>
<reference evidence="5 6" key="1">
    <citation type="submission" date="2014-12" db="EMBL/GenBank/DDBJ databases">
        <authorList>
            <person name="Neuveglise Cecile"/>
        </authorList>
    </citation>
    <scope>NUCLEOTIDE SEQUENCE [LARGE SCALE GENOMIC DNA]</scope>
    <source>
        <strain evidence="5 6">CBS 12615</strain>
    </source>
</reference>
<dbReference type="RefSeq" id="XP_022628526.1">
    <property type="nucleotide sequence ID" value="XM_022772176.1"/>
</dbReference>